<keyword evidence="3" id="KW-0456">Lyase</keyword>
<dbReference type="Gene3D" id="3.40.50.1100">
    <property type="match status" value="2"/>
</dbReference>
<dbReference type="GO" id="GO:0009097">
    <property type="term" value="P:isoleucine biosynthetic process"/>
    <property type="evidence" value="ECO:0007669"/>
    <property type="project" value="TreeGrafter"/>
</dbReference>
<dbReference type="PANTHER" id="PTHR48078:SF6">
    <property type="entry name" value="L-THREONINE DEHYDRATASE CATABOLIC TDCB"/>
    <property type="match status" value="1"/>
</dbReference>
<dbReference type="Pfam" id="PF00291">
    <property type="entry name" value="PALP"/>
    <property type="match status" value="1"/>
</dbReference>
<dbReference type="AlphaFoldDB" id="M0NKR2"/>
<dbReference type="InterPro" id="IPR036052">
    <property type="entry name" value="TrpB-like_PALP_sf"/>
</dbReference>
<organism evidence="6 7">
    <name type="scientific">Halorubrum lipolyticum DSM 21995</name>
    <dbReference type="NCBI Taxonomy" id="1227482"/>
    <lineage>
        <taxon>Archaea</taxon>
        <taxon>Methanobacteriati</taxon>
        <taxon>Methanobacteriota</taxon>
        <taxon>Stenosarchaea group</taxon>
        <taxon>Halobacteria</taxon>
        <taxon>Halobacteriales</taxon>
        <taxon>Haloferacaceae</taxon>
        <taxon>Halorubrum</taxon>
    </lineage>
</organism>
<evidence type="ECO:0000313" key="6">
    <source>
        <dbReference type="EMBL" id="EMA58411.1"/>
    </source>
</evidence>
<dbReference type="GO" id="GO:0003941">
    <property type="term" value="F:L-serine ammonia-lyase activity"/>
    <property type="evidence" value="ECO:0007669"/>
    <property type="project" value="TreeGrafter"/>
</dbReference>
<dbReference type="SUPFAM" id="SSF53686">
    <property type="entry name" value="Tryptophan synthase beta subunit-like PLP-dependent enzymes"/>
    <property type="match status" value="1"/>
</dbReference>
<feature type="region of interest" description="Disordered" evidence="4">
    <location>
        <begin position="270"/>
        <end position="299"/>
    </location>
</feature>
<sequence>MSRSLSCYRCGDRYDDDTRVRCACGEPLWIDARPTASSWDDRPDRGGMWRYEALLPIDRPEGVAGAAGGTPLVRTPGLDDATGGRAFVKDEGENPTGAYKDRGSAVAVPHAIAAGDDVVGTVSYGNMAISTAAHAASLDRECVVFVPADISGVRLELIAQYEPTIVRVSGEYGKLYGDALALSERHPISVLVSDAPARISGYKTAVFEIYDALAPETPDVIALPASSGGFASGVWLGIRDLESAGLLAERPRVCLVQTAAADPLTRAFEAGATEPTPMSPDETGETIAHSIGNPDPPSGARALAAVRDTGGAVVSVTDDEIRAAQRRFAVDGGFCVEPASAATLAGVSRLAERGEVAADDSVVLVPTGTGFKEMGTGEAAVETEAVHRTDLSDRLESLLGSRRP</sequence>
<dbReference type="GO" id="GO:0006567">
    <property type="term" value="P:L-threonine catabolic process"/>
    <property type="evidence" value="ECO:0007669"/>
    <property type="project" value="TreeGrafter"/>
</dbReference>
<dbReference type="CDD" id="cd01563">
    <property type="entry name" value="Thr-synth_1"/>
    <property type="match status" value="1"/>
</dbReference>
<dbReference type="PANTHER" id="PTHR48078">
    <property type="entry name" value="THREONINE DEHYDRATASE, MITOCHONDRIAL-RELATED"/>
    <property type="match status" value="1"/>
</dbReference>
<dbReference type="GO" id="GO:0004794">
    <property type="term" value="F:threonine deaminase activity"/>
    <property type="evidence" value="ECO:0007669"/>
    <property type="project" value="TreeGrafter"/>
</dbReference>
<dbReference type="STRING" id="1227482.C469_13250"/>
<dbReference type="RefSeq" id="WP_008007332.1">
    <property type="nucleotide sequence ID" value="NZ_AOJG01000037.1"/>
</dbReference>
<keyword evidence="7" id="KW-1185">Reference proteome</keyword>
<accession>M0NKR2</accession>
<comment type="caution">
    <text evidence="6">The sequence shown here is derived from an EMBL/GenBank/DDBJ whole genome shotgun (WGS) entry which is preliminary data.</text>
</comment>
<dbReference type="EMBL" id="AOJG01000037">
    <property type="protein sequence ID" value="EMA58411.1"/>
    <property type="molecule type" value="Genomic_DNA"/>
</dbReference>
<evidence type="ECO:0000256" key="3">
    <source>
        <dbReference type="ARBA" id="ARBA00023239"/>
    </source>
</evidence>
<comment type="cofactor">
    <cofactor evidence="1">
        <name>pyridoxal 5'-phosphate</name>
        <dbReference type="ChEBI" id="CHEBI:597326"/>
    </cofactor>
</comment>
<proteinExistence type="predicted"/>
<evidence type="ECO:0000256" key="1">
    <source>
        <dbReference type="ARBA" id="ARBA00001933"/>
    </source>
</evidence>
<dbReference type="PATRIC" id="fig|1227482.3.peg.2679"/>
<keyword evidence="2" id="KW-0663">Pyridoxal phosphate</keyword>
<protein>
    <submittedName>
        <fullName evidence="6">Threonine synthase</fullName>
    </submittedName>
</protein>
<evidence type="ECO:0000313" key="7">
    <source>
        <dbReference type="Proteomes" id="UP000011650"/>
    </source>
</evidence>
<evidence type="ECO:0000256" key="4">
    <source>
        <dbReference type="SAM" id="MobiDB-lite"/>
    </source>
</evidence>
<dbReference type="InterPro" id="IPR050147">
    <property type="entry name" value="Ser/Thr_Dehydratase"/>
</dbReference>
<name>M0NKR2_9EURY</name>
<dbReference type="GO" id="GO:0006565">
    <property type="term" value="P:L-serine catabolic process"/>
    <property type="evidence" value="ECO:0007669"/>
    <property type="project" value="TreeGrafter"/>
</dbReference>
<evidence type="ECO:0000256" key="2">
    <source>
        <dbReference type="ARBA" id="ARBA00022898"/>
    </source>
</evidence>
<feature type="domain" description="Tryptophan synthase beta chain-like PALP" evidence="5">
    <location>
        <begin position="65"/>
        <end position="368"/>
    </location>
</feature>
<reference evidence="6 7" key="1">
    <citation type="journal article" date="2014" name="PLoS Genet.">
        <title>Phylogenetically driven sequencing of extremely halophilic archaea reveals strategies for static and dynamic osmo-response.</title>
        <authorList>
            <person name="Becker E.A."/>
            <person name="Seitzer P.M."/>
            <person name="Tritt A."/>
            <person name="Larsen D."/>
            <person name="Krusor M."/>
            <person name="Yao A.I."/>
            <person name="Wu D."/>
            <person name="Madern D."/>
            <person name="Eisen J.A."/>
            <person name="Darling A.E."/>
            <person name="Facciotti M.T."/>
        </authorList>
    </citation>
    <scope>NUCLEOTIDE SEQUENCE [LARGE SCALE GENOMIC DNA]</scope>
    <source>
        <strain evidence="6 7">DSM 21995</strain>
    </source>
</reference>
<evidence type="ECO:0000259" key="5">
    <source>
        <dbReference type="Pfam" id="PF00291"/>
    </source>
</evidence>
<gene>
    <name evidence="6" type="ORF">C469_13250</name>
</gene>
<dbReference type="Proteomes" id="UP000011650">
    <property type="component" value="Unassembled WGS sequence"/>
</dbReference>
<dbReference type="InterPro" id="IPR001926">
    <property type="entry name" value="TrpB-like_PALP"/>
</dbReference>